<dbReference type="AlphaFoldDB" id="A0A2Z4FMP7"/>
<dbReference type="InterPro" id="IPR011990">
    <property type="entry name" value="TPR-like_helical_dom_sf"/>
</dbReference>
<keyword evidence="1" id="KW-0812">Transmembrane</keyword>
<dbReference type="OrthoDB" id="5502367at2"/>
<sequence>MAFLAGAFLAFQPGWEEWAEFFVPRAVFLVAIPYVLLLSYLFLRAQLGLWFLRRGKVEEAIAYCEPRLTHSLMRSRGEALGNRIALARAFVWRGDYERARELLAKADSPPKRGRARLELARWRMEVALREENLVRCHRAFDEVAGQLRPASARRELEACRAELALREGDRGAFETALGRANWKGKSLPRTQWVEVLGALRFDPTVGSAGKIGNKDDADLAVHLEVLDSIQEALLNLLPQVEGEVLSIRAELLYRDGHLEEARQQLASLESARCDARSRYEAERVRALVEAL</sequence>
<evidence type="ECO:0000256" key="1">
    <source>
        <dbReference type="SAM" id="Phobius"/>
    </source>
</evidence>
<evidence type="ECO:0000313" key="2">
    <source>
        <dbReference type="EMBL" id="AWV89964.1"/>
    </source>
</evidence>
<keyword evidence="1" id="KW-1133">Transmembrane helix</keyword>
<dbReference type="EMBL" id="CP030032">
    <property type="protein sequence ID" value="AWV89964.1"/>
    <property type="molecule type" value="Genomic_DNA"/>
</dbReference>
<accession>A0A2Z4FMP7</accession>
<name>A0A2Z4FMP7_9DELT</name>
<feature type="transmembrane region" description="Helical" evidence="1">
    <location>
        <begin position="26"/>
        <end position="43"/>
    </location>
</feature>
<keyword evidence="3" id="KW-1185">Reference proteome</keyword>
<protein>
    <submittedName>
        <fullName evidence="2">Uncharacterized protein</fullName>
    </submittedName>
</protein>
<gene>
    <name evidence="2" type="ORF">DN745_11680</name>
</gene>
<evidence type="ECO:0000313" key="3">
    <source>
        <dbReference type="Proteomes" id="UP000249799"/>
    </source>
</evidence>
<proteinExistence type="predicted"/>
<dbReference type="Gene3D" id="1.25.40.10">
    <property type="entry name" value="Tetratricopeptide repeat domain"/>
    <property type="match status" value="1"/>
</dbReference>
<dbReference type="KEGG" id="bsed:DN745_11680"/>
<reference evidence="2 3" key="1">
    <citation type="submission" date="2018-06" db="EMBL/GenBank/DDBJ databases">
        <title>Lujinxingia sediminis gen. nov. sp. nov., a new facultative anaerobic member of the class Deltaproteobacteria, and proposal of Lujinxingaceae fam. nov.</title>
        <authorList>
            <person name="Guo L.-Y."/>
            <person name="Li C.-M."/>
            <person name="Wang S."/>
            <person name="Du Z.-J."/>
        </authorList>
    </citation>
    <scope>NUCLEOTIDE SEQUENCE [LARGE SCALE GENOMIC DNA]</scope>
    <source>
        <strain evidence="2 3">FA350</strain>
    </source>
</reference>
<organism evidence="2 3">
    <name type="scientific">Bradymonas sediminis</name>
    <dbReference type="NCBI Taxonomy" id="1548548"/>
    <lineage>
        <taxon>Bacteria</taxon>
        <taxon>Deltaproteobacteria</taxon>
        <taxon>Bradymonadales</taxon>
        <taxon>Bradymonadaceae</taxon>
        <taxon>Bradymonas</taxon>
    </lineage>
</organism>
<dbReference type="Proteomes" id="UP000249799">
    <property type="component" value="Chromosome"/>
</dbReference>
<keyword evidence="1" id="KW-0472">Membrane</keyword>